<evidence type="ECO:0000259" key="1">
    <source>
        <dbReference type="Pfam" id="PF13503"/>
    </source>
</evidence>
<name>A0A1B8HQP4_9GAMM</name>
<dbReference type="RefSeq" id="WP_067421253.1">
    <property type="nucleotide sequence ID" value="NZ_LZEX01000001.1"/>
</dbReference>
<proteinExistence type="predicted"/>
<dbReference type="Pfam" id="PF13503">
    <property type="entry name" value="DUF4123"/>
    <property type="match status" value="1"/>
</dbReference>
<dbReference type="Proteomes" id="UP000092247">
    <property type="component" value="Unassembled WGS sequence"/>
</dbReference>
<organism evidence="2 3">
    <name type="scientific">Morganella psychrotolerans</name>
    <dbReference type="NCBI Taxonomy" id="368603"/>
    <lineage>
        <taxon>Bacteria</taxon>
        <taxon>Pseudomonadati</taxon>
        <taxon>Pseudomonadota</taxon>
        <taxon>Gammaproteobacteria</taxon>
        <taxon>Enterobacterales</taxon>
        <taxon>Morganellaceae</taxon>
        <taxon>Morganella</taxon>
    </lineage>
</organism>
<gene>
    <name evidence="2" type="ORF">AYY17_03420</name>
</gene>
<sequence length="266" mass="30696">MAATWTEWLRNTDKGDVYFLLNTLISGDPLNRFYANDWIEEALPVYAGTRLSHLSSVGPLIIKIKWQALSAMAKTLDTEPFSDNSWGWAYHSTDSWKHQIKHWQKYQFVMFEGEERIFRLFDSRIAQVIIPACKPADWSYLLMPVTDCFISTSQDNVIITRPGSAEPKISSGCFVLGAHLCRAWEQSAQCRVNMADNFYIQFRDEFPELALTLDEPEGRLMTLINHSMDAYQADLVHIAYLSNDMFIRYLKKNNLTDDKSGITDER</sequence>
<dbReference type="InterPro" id="IPR025391">
    <property type="entry name" value="DUF4123"/>
</dbReference>
<feature type="domain" description="DUF4123" evidence="1">
    <location>
        <begin position="17"/>
        <end position="139"/>
    </location>
</feature>
<comment type="caution">
    <text evidence="2">The sequence shown here is derived from an EMBL/GenBank/DDBJ whole genome shotgun (WGS) entry which is preliminary data.</text>
</comment>
<evidence type="ECO:0000313" key="2">
    <source>
        <dbReference type="EMBL" id="OBU11762.1"/>
    </source>
</evidence>
<accession>A0A1B8HQP4</accession>
<reference evidence="2 3" key="1">
    <citation type="submission" date="2016-06" db="EMBL/GenBank/DDBJ databases">
        <authorList>
            <person name="Kjaerup R.B."/>
            <person name="Dalgaard T.S."/>
            <person name="Juul-Madsen H.R."/>
        </authorList>
    </citation>
    <scope>NUCLEOTIDE SEQUENCE [LARGE SCALE GENOMIC DNA]</scope>
    <source>
        <strain evidence="2 3">GCSL-Mp3</strain>
    </source>
</reference>
<evidence type="ECO:0000313" key="3">
    <source>
        <dbReference type="Proteomes" id="UP000092247"/>
    </source>
</evidence>
<dbReference type="AlphaFoldDB" id="A0A1B8HQP4"/>
<protein>
    <recommendedName>
        <fullName evidence="1">DUF4123 domain-containing protein</fullName>
    </recommendedName>
</protein>
<dbReference type="EMBL" id="LZEX01000001">
    <property type="protein sequence ID" value="OBU11762.1"/>
    <property type="molecule type" value="Genomic_DNA"/>
</dbReference>